<dbReference type="GO" id="GO:0006999">
    <property type="term" value="P:nuclear pore organization"/>
    <property type="evidence" value="ECO:0007669"/>
    <property type="project" value="TreeGrafter"/>
</dbReference>
<comment type="subcellular location">
    <subcellularLocation>
        <location evidence="1">Nucleus membrane</location>
        <topology evidence="1">Multi-pass membrane protein</topology>
    </subcellularLocation>
    <subcellularLocation>
        <location evidence="2">Nucleus</location>
        <location evidence="2">Nuclear pore complex</location>
    </subcellularLocation>
</comment>
<evidence type="ECO:0000256" key="1">
    <source>
        <dbReference type="ARBA" id="ARBA00004232"/>
    </source>
</evidence>
<feature type="transmembrane region" description="Helical" evidence="13">
    <location>
        <begin position="99"/>
        <end position="118"/>
    </location>
</feature>
<keyword evidence="12" id="KW-0539">Nucleus</keyword>
<dbReference type="GO" id="GO:0031965">
    <property type="term" value="C:nuclear membrane"/>
    <property type="evidence" value="ECO:0007669"/>
    <property type="project" value="UniProtKB-SubCell"/>
</dbReference>
<dbReference type="GO" id="GO:0051028">
    <property type="term" value="P:mRNA transport"/>
    <property type="evidence" value="ECO:0007669"/>
    <property type="project" value="UniProtKB-KW"/>
</dbReference>
<evidence type="ECO:0000256" key="3">
    <source>
        <dbReference type="ARBA" id="ARBA00005760"/>
    </source>
</evidence>
<keyword evidence="10" id="KW-0906">Nuclear pore complex</keyword>
<dbReference type="EMBL" id="JAADJZ010000009">
    <property type="protein sequence ID" value="KAF2872410.1"/>
    <property type="molecule type" value="Genomic_DNA"/>
</dbReference>
<evidence type="ECO:0000256" key="10">
    <source>
        <dbReference type="ARBA" id="ARBA00023132"/>
    </source>
</evidence>
<comment type="caution">
    <text evidence="14">The sequence shown here is derived from an EMBL/GenBank/DDBJ whole genome shotgun (WGS) entry which is preliminary data.</text>
</comment>
<accession>A0A7C8IEW2</accession>
<dbReference type="Proteomes" id="UP000481861">
    <property type="component" value="Unassembled WGS sequence"/>
</dbReference>
<protein>
    <submittedName>
        <fullName evidence="14">Nucleoporin protein Ndc1-Nup</fullName>
    </submittedName>
</protein>
<evidence type="ECO:0000256" key="12">
    <source>
        <dbReference type="ARBA" id="ARBA00023242"/>
    </source>
</evidence>
<dbReference type="GO" id="GO:0005816">
    <property type="term" value="C:spindle pole body"/>
    <property type="evidence" value="ECO:0007669"/>
    <property type="project" value="TreeGrafter"/>
</dbReference>
<keyword evidence="15" id="KW-1185">Reference proteome</keyword>
<evidence type="ECO:0000256" key="5">
    <source>
        <dbReference type="ARBA" id="ARBA00022692"/>
    </source>
</evidence>
<feature type="transmembrane region" description="Helical" evidence="13">
    <location>
        <begin position="23"/>
        <end position="41"/>
    </location>
</feature>
<dbReference type="PANTHER" id="PTHR13269:SF6">
    <property type="entry name" value="NUCLEOPORIN NDC1"/>
    <property type="match status" value="1"/>
</dbReference>
<feature type="transmembrane region" description="Helical" evidence="13">
    <location>
        <begin position="151"/>
        <end position="170"/>
    </location>
</feature>
<feature type="transmembrane region" description="Helical" evidence="13">
    <location>
        <begin position="61"/>
        <end position="79"/>
    </location>
</feature>
<evidence type="ECO:0000256" key="6">
    <source>
        <dbReference type="ARBA" id="ARBA00022816"/>
    </source>
</evidence>
<name>A0A7C8IEW2_9PLEO</name>
<evidence type="ECO:0000256" key="11">
    <source>
        <dbReference type="ARBA" id="ARBA00023136"/>
    </source>
</evidence>
<evidence type="ECO:0000256" key="4">
    <source>
        <dbReference type="ARBA" id="ARBA00022448"/>
    </source>
</evidence>
<keyword evidence="7" id="KW-0653">Protein transport</keyword>
<dbReference type="OrthoDB" id="67850at2759"/>
<dbReference type="GO" id="GO:0106166">
    <property type="term" value="F:spindle pole body-nuclear membrane anchor activity"/>
    <property type="evidence" value="ECO:0007669"/>
    <property type="project" value="TreeGrafter"/>
</dbReference>
<evidence type="ECO:0000256" key="13">
    <source>
        <dbReference type="SAM" id="Phobius"/>
    </source>
</evidence>
<dbReference type="AlphaFoldDB" id="A0A7C8IEW2"/>
<evidence type="ECO:0000313" key="15">
    <source>
        <dbReference type="Proteomes" id="UP000481861"/>
    </source>
</evidence>
<evidence type="ECO:0000256" key="8">
    <source>
        <dbReference type="ARBA" id="ARBA00022989"/>
    </source>
</evidence>
<keyword evidence="9" id="KW-0811">Translocation</keyword>
<feature type="transmembrane region" description="Helical" evidence="13">
    <location>
        <begin position="211"/>
        <end position="236"/>
    </location>
</feature>
<keyword evidence="11 13" id="KW-0472">Membrane</keyword>
<evidence type="ECO:0000256" key="7">
    <source>
        <dbReference type="ARBA" id="ARBA00022927"/>
    </source>
</evidence>
<evidence type="ECO:0000313" key="14">
    <source>
        <dbReference type="EMBL" id="KAF2872410.1"/>
    </source>
</evidence>
<reference evidence="14 15" key="1">
    <citation type="submission" date="2020-01" db="EMBL/GenBank/DDBJ databases">
        <authorList>
            <consortium name="DOE Joint Genome Institute"/>
            <person name="Haridas S."/>
            <person name="Albert R."/>
            <person name="Binder M."/>
            <person name="Bloem J."/>
            <person name="Labutti K."/>
            <person name="Salamov A."/>
            <person name="Andreopoulos B."/>
            <person name="Baker S.E."/>
            <person name="Barry K."/>
            <person name="Bills G."/>
            <person name="Bluhm B.H."/>
            <person name="Cannon C."/>
            <person name="Castanera R."/>
            <person name="Culley D.E."/>
            <person name="Daum C."/>
            <person name="Ezra D."/>
            <person name="Gonzalez J.B."/>
            <person name="Henrissat B."/>
            <person name="Kuo A."/>
            <person name="Liang C."/>
            <person name="Lipzen A."/>
            <person name="Lutzoni F."/>
            <person name="Magnuson J."/>
            <person name="Mondo S."/>
            <person name="Nolan M."/>
            <person name="Ohm R."/>
            <person name="Pangilinan J."/>
            <person name="Park H.-J.H."/>
            <person name="Ramirez L."/>
            <person name="Alfaro M."/>
            <person name="Sun H."/>
            <person name="Tritt A."/>
            <person name="Yoshinaga Y."/>
            <person name="Zwiers L.-H.L."/>
            <person name="Turgeon B.G."/>
            <person name="Goodwin S.B."/>
            <person name="Spatafora J.W."/>
            <person name="Crous P.W."/>
            <person name="Grigoriev I.V."/>
        </authorList>
    </citation>
    <scope>NUCLEOTIDE SEQUENCE [LARGE SCALE GENOMIC DNA]</scope>
    <source>
        <strain evidence="14 15">CBS 611.86</strain>
    </source>
</reference>
<feature type="transmembrane region" description="Helical" evidence="13">
    <location>
        <begin position="264"/>
        <end position="285"/>
    </location>
</feature>
<dbReference type="GO" id="GO:0015031">
    <property type="term" value="P:protein transport"/>
    <property type="evidence" value="ECO:0007669"/>
    <property type="project" value="UniProtKB-KW"/>
</dbReference>
<dbReference type="Pfam" id="PF09531">
    <property type="entry name" value="Ndc1_Nup"/>
    <property type="match status" value="1"/>
</dbReference>
<evidence type="ECO:0000256" key="2">
    <source>
        <dbReference type="ARBA" id="ARBA00004567"/>
    </source>
</evidence>
<gene>
    <name evidence="14" type="ORF">BDV95DRAFT_383175</name>
</gene>
<keyword evidence="8 13" id="KW-1133">Transmembrane helix</keyword>
<dbReference type="InterPro" id="IPR019049">
    <property type="entry name" value="Nucleoporin_prot_Ndc1/Nup"/>
</dbReference>
<dbReference type="PANTHER" id="PTHR13269">
    <property type="entry name" value="NUCLEOPORIN NDC1"/>
    <property type="match status" value="1"/>
</dbReference>
<keyword evidence="4" id="KW-0813">Transport</keyword>
<keyword evidence="6" id="KW-0509">mRNA transport</keyword>
<proteinExistence type="inferred from homology"/>
<dbReference type="GO" id="GO:0070762">
    <property type="term" value="C:nuclear pore transmembrane ring"/>
    <property type="evidence" value="ECO:0007669"/>
    <property type="project" value="TreeGrafter"/>
</dbReference>
<dbReference type="GO" id="GO:0070631">
    <property type="term" value="P:spindle pole body localization"/>
    <property type="evidence" value="ECO:0007669"/>
    <property type="project" value="TreeGrafter"/>
</dbReference>
<keyword evidence="5 13" id="KW-0812">Transmembrane</keyword>
<sequence>MAAPATQTRPYRDFLTPSLHRRFTDASGYTIALCYFIALWMGEWNNFLDIWSWFPIGPAGIRTLLLFIPALAIYILRVAQWHVGQRNTENPFNSFKKYFFRKSTFSTIAFYTISAWFYSEVYVWTRSSRAQLQYTDNGKHYDRIKLNERPLYFRFMFIALAIAQATVHLWKDYDKINVPGLKPKKERKEESPATESAARSVKLSRELVQKVIPVGAQIGIVVSVTLLAGTAVYFAVLRNYIWDWHYGFAKRLVSLSRTSKPTGLVPYLPLVGMFLVQGTLLTTLWEFANKTFDLYVSQEPLKKDNPITNDSKDPNGSLLNGLKSKKDDVKAIAFWELALITENFLDRRTTIYGELDRKKAPTYLQVTEICLAELRFIIRRISAVIDPNYVGEEVDSKKTVPTPISLIPQISQPIKEGQIKGPRQAPVTPFEQIEYVASNIARSHSSSQNAQNAQMRQVLKKGQEKAAQGAKEIESAWTVWSNKLTSSVFGWPFRVYMRRIAIMVVTGAPYSRISLISNAVTALTNLTVHSLTEDTWGQFQNQVPDIVRVFTAAIHKIDEYVATLQVHWSDVDSLSRPESERKKIPEVEEVREVLREGLERILGAFNEYLRNLGMSVKDLSEAKKAIVRQTQTQPEVEQVRR</sequence>
<comment type="similarity">
    <text evidence="3">Belongs to the NDC1 family.</text>
</comment>
<organism evidence="14 15">
    <name type="scientific">Massariosphaeria phaeospora</name>
    <dbReference type="NCBI Taxonomy" id="100035"/>
    <lineage>
        <taxon>Eukaryota</taxon>
        <taxon>Fungi</taxon>
        <taxon>Dikarya</taxon>
        <taxon>Ascomycota</taxon>
        <taxon>Pezizomycotina</taxon>
        <taxon>Dothideomycetes</taxon>
        <taxon>Pleosporomycetidae</taxon>
        <taxon>Pleosporales</taxon>
        <taxon>Pleosporales incertae sedis</taxon>
        <taxon>Massariosphaeria</taxon>
    </lineage>
</organism>
<evidence type="ECO:0000256" key="9">
    <source>
        <dbReference type="ARBA" id="ARBA00023010"/>
    </source>
</evidence>